<keyword evidence="1" id="KW-1133">Transmembrane helix</keyword>
<protein>
    <submittedName>
        <fullName evidence="2 4">Uncharacterized protein</fullName>
    </submittedName>
</protein>
<feature type="transmembrane region" description="Helical" evidence="1">
    <location>
        <begin position="70"/>
        <end position="89"/>
    </location>
</feature>
<evidence type="ECO:0000313" key="3">
    <source>
        <dbReference type="Proteomes" id="UP000504636"/>
    </source>
</evidence>
<dbReference type="AlphaFoldDB" id="A0A6A6Y192"/>
<feature type="transmembrane region" description="Helical" evidence="1">
    <location>
        <begin position="450"/>
        <end position="473"/>
    </location>
</feature>
<accession>A0A6A6Y192</accession>
<evidence type="ECO:0000313" key="2">
    <source>
        <dbReference type="EMBL" id="KAF2802542.1"/>
    </source>
</evidence>
<dbReference type="OrthoDB" id="3692311at2759"/>
<dbReference type="RefSeq" id="XP_033569506.1">
    <property type="nucleotide sequence ID" value="XM_033716236.1"/>
</dbReference>
<dbReference type="Proteomes" id="UP000504636">
    <property type="component" value="Unplaced"/>
</dbReference>
<feature type="non-terminal residue" evidence="2">
    <location>
        <position position="1"/>
    </location>
</feature>
<name>A0A6A6Y192_9PEZI</name>
<reference evidence="4" key="2">
    <citation type="submission" date="2020-04" db="EMBL/GenBank/DDBJ databases">
        <authorList>
            <consortium name="NCBI Genome Project"/>
        </authorList>
    </citation>
    <scope>NUCLEOTIDE SEQUENCE</scope>
    <source>
        <strain evidence="4">CBS 304.34</strain>
    </source>
</reference>
<evidence type="ECO:0000313" key="4">
    <source>
        <dbReference type="RefSeq" id="XP_033569506.1"/>
    </source>
</evidence>
<gene>
    <name evidence="2 4" type="ORF">BDZ99DRAFT_401589</name>
</gene>
<dbReference type="GeneID" id="54457129"/>
<reference evidence="2 4" key="1">
    <citation type="journal article" date="2020" name="Stud. Mycol.">
        <title>101 Dothideomycetes genomes: a test case for predicting lifestyles and emergence of pathogens.</title>
        <authorList>
            <person name="Haridas S."/>
            <person name="Albert R."/>
            <person name="Binder M."/>
            <person name="Bloem J."/>
            <person name="Labutti K."/>
            <person name="Salamov A."/>
            <person name="Andreopoulos B."/>
            <person name="Baker S."/>
            <person name="Barry K."/>
            <person name="Bills G."/>
            <person name="Bluhm B."/>
            <person name="Cannon C."/>
            <person name="Castanera R."/>
            <person name="Culley D."/>
            <person name="Daum C."/>
            <person name="Ezra D."/>
            <person name="Gonzalez J."/>
            <person name="Henrissat B."/>
            <person name="Kuo A."/>
            <person name="Liang C."/>
            <person name="Lipzen A."/>
            <person name="Lutzoni F."/>
            <person name="Magnuson J."/>
            <person name="Mondo S."/>
            <person name="Nolan M."/>
            <person name="Ohm R."/>
            <person name="Pangilinan J."/>
            <person name="Park H.-J."/>
            <person name="Ramirez L."/>
            <person name="Alfaro M."/>
            <person name="Sun H."/>
            <person name="Tritt A."/>
            <person name="Yoshinaga Y."/>
            <person name="Zwiers L.-H."/>
            <person name="Turgeon B."/>
            <person name="Goodwin S."/>
            <person name="Spatafora J."/>
            <person name="Crous P."/>
            <person name="Grigoriev I."/>
        </authorList>
    </citation>
    <scope>NUCLEOTIDE SEQUENCE</scope>
    <source>
        <strain evidence="2 4">CBS 304.34</strain>
    </source>
</reference>
<keyword evidence="1" id="KW-0812">Transmembrane</keyword>
<feature type="transmembrane region" description="Helical" evidence="1">
    <location>
        <begin position="16"/>
        <end position="36"/>
    </location>
</feature>
<evidence type="ECO:0000256" key="1">
    <source>
        <dbReference type="SAM" id="Phobius"/>
    </source>
</evidence>
<dbReference type="EMBL" id="MU003723">
    <property type="protein sequence ID" value="KAF2802542.1"/>
    <property type="molecule type" value="Genomic_DNA"/>
</dbReference>
<proteinExistence type="predicted"/>
<keyword evidence="1" id="KW-0472">Membrane</keyword>
<keyword evidence="3" id="KW-1185">Reference proteome</keyword>
<organism evidence="2">
    <name type="scientific">Mytilinidion resinicola</name>
    <dbReference type="NCBI Taxonomy" id="574789"/>
    <lineage>
        <taxon>Eukaryota</taxon>
        <taxon>Fungi</taxon>
        <taxon>Dikarya</taxon>
        <taxon>Ascomycota</taxon>
        <taxon>Pezizomycotina</taxon>
        <taxon>Dothideomycetes</taxon>
        <taxon>Pleosporomycetidae</taxon>
        <taxon>Mytilinidiales</taxon>
        <taxon>Mytilinidiaceae</taxon>
        <taxon>Mytilinidion</taxon>
    </lineage>
</organism>
<reference evidence="4" key="3">
    <citation type="submission" date="2025-04" db="UniProtKB">
        <authorList>
            <consortium name="RefSeq"/>
        </authorList>
    </citation>
    <scope>IDENTIFICATION</scope>
    <source>
        <strain evidence="4">CBS 304.34</strain>
    </source>
</reference>
<sequence>IDGHEVSPYGVRLVRVILLSPTVFPIVFAGLMGRCFRAIGLYLSERGIEIATLEQLVGCQSMFAALERFIGLKALSFIGLPLTLVWFLSPLGGQAALRLLHTSRETIQTSGNVSYVEPDAFLDSFLMGASDMNSARSTYTSIFLSSLLSSGKYQDTPMDLWGNVKVPPLTSLPDTDLVDGWRLIDRSTNATTYSSLIGVPIANISATGTTEFNFQSRQFDINCTSNKQVNASTVNITGAETWVLQAKDAKTPCTNWPCPIILGSMDSTSSSADSVADTKITYAECVVGFNLVETSISCNGTSCRADKMRNVSEPFNTTVESQAQHQLFNSFAYLPTTDNFDVGSAGARGSTNMEKWMANPNDFIGATYVYVDLWRLSPDVLGQRLEILVNTFWQSTFATTALSGKLPSNLTSLQYSSQGGEESQLYPALFFNTSAALLTHETPEKYQCDWAWMVSLLVCSTILQVAALAGLVLRYMTLAPDILGYVSSHTFLNPYLPVPTGGTTLSGLERTALLKGTHVKIGDVCSNSSVGAIAIGSAENGNLGRLSRSRWYI</sequence>